<evidence type="ECO:0000256" key="1">
    <source>
        <dbReference type="SAM" id="MobiDB-lite"/>
    </source>
</evidence>
<proteinExistence type="predicted"/>
<organism evidence="2 3">
    <name type="scientific">Kibdelosporangium phytohabitans</name>
    <dbReference type="NCBI Taxonomy" id="860235"/>
    <lineage>
        <taxon>Bacteria</taxon>
        <taxon>Bacillati</taxon>
        <taxon>Actinomycetota</taxon>
        <taxon>Actinomycetes</taxon>
        <taxon>Pseudonocardiales</taxon>
        <taxon>Pseudonocardiaceae</taxon>
        <taxon>Kibdelosporangium</taxon>
    </lineage>
</organism>
<dbReference type="EMBL" id="CP012752">
    <property type="protein sequence ID" value="ALG14763.1"/>
    <property type="molecule type" value="Genomic_DNA"/>
</dbReference>
<dbReference type="STRING" id="860235.AOZ06_13355"/>
<dbReference type="Proteomes" id="UP000063699">
    <property type="component" value="Chromosome"/>
</dbReference>
<evidence type="ECO:0000313" key="3">
    <source>
        <dbReference type="Proteomes" id="UP000063699"/>
    </source>
</evidence>
<keyword evidence="3" id="KW-1185">Reference proteome</keyword>
<accession>A0A0N9IIE8</accession>
<evidence type="ECO:0000313" key="2">
    <source>
        <dbReference type="EMBL" id="ALG14763.1"/>
    </source>
</evidence>
<name>A0A0N9IIE8_9PSEU</name>
<dbReference type="KEGG" id="kphy:AOZ06_13355"/>
<reference evidence="2 3" key="1">
    <citation type="submission" date="2015-07" db="EMBL/GenBank/DDBJ databases">
        <title>Genome sequencing of Kibdelosporangium phytohabitans.</title>
        <authorList>
            <person name="Qin S."/>
            <person name="Xing K."/>
        </authorList>
    </citation>
    <scope>NUCLEOTIDE SEQUENCE [LARGE SCALE GENOMIC DNA]</scope>
    <source>
        <strain evidence="2 3">KLBMP1111</strain>
    </source>
</reference>
<gene>
    <name evidence="2" type="ORF">AOZ06_13355</name>
</gene>
<protein>
    <submittedName>
        <fullName evidence="2">Oxidoreductase</fullName>
    </submittedName>
</protein>
<feature type="region of interest" description="Disordered" evidence="1">
    <location>
        <begin position="104"/>
        <end position="123"/>
    </location>
</feature>
<dbReference type="AlphaFoldDB" id="A0A0N9IIE8"/>
<sequence length="123" mass="13964">MTDSKEVVQVGIFDKLRRRPKAGVTRTATSKDTDHLVAWAQSRRGVEAYVEPRTNVTHTTVVLIASDGEWTRRRIDDEDAARSFGKKHSIPVYDAGIVGYPQRMRDYTRRKAEEDKRRGSSGS</sequence>